<feature type="compositionally biased region" description="Basic residues" evidence="1">
    <location>
        <begin position="220"/>
        <end position="229"/>
    </location>
</feature>
<protein>
    <recommendedName>
        <fullName evidence="2">DUF7689 domain-containing protein</fullName>
    </recommendedName>
</protein>
<organism evidence="3 4">
    <name type="scientific">Zalerion maritima</name>
    <dbReference type="NCBI Taxonomy" id="339359"/>
    <lineage>
        <taxon>Eukaryota</taxon>
        <taxon>Fungi</taxon>
        <taxon>Dikarya</taxon>
        <taxon>Ascomycota</taxon>
        <taxon>Pezizomycotina</taxon>
        <taxon>Sordariomycetes</taxon>
        <taxon>Lulworthiomycetidae</taxon>
        <taxon>Lulworthiales</taxon>
        <taxon>Lulworthiaceae</taxon>
        <taxon>Zalerion</taxon>
    </lineage>
</organism>
<evidence type="ECO:0000313" key="4">
    <source>
        <dbReference type="Proteomes" id="UP001201980"/>
    </source>
</evidence>
<evidence type="ECO:0000259" key="2">
    <source>
        <dbReference type="Pfam" id="PF24738"/>
    </source>
</evidence>
<dbReference type="InterPro" id="IPR056106">
    <property type="entry name" value="DUF7689"/>
</dbReference>
<sequence length="277" mass="31475">MANQELTNFQRDIIRDHSAANERAQNFVVYPDTESSYFNCFAYVVNETSRKVTPASFALLVDEFAGYGYFKISPTENFEAHDVEVYIKHNIALHAHRIKDPLSGDCESKMGEGPIISHPRAMLDSPGRNRPNFYKFGRISHRFRYNEEQFRAWKLKNICQTTSGRDIWNRDAMATSSGKIIHKNLAQKSRSGRIVKKTPKAKGKAKEGKAKGKHGSSSGPKKHGNHKPHISNATDDYGDDYDNYGDNYAPYKSFRTRKVSALRGWTLFPVAENQSSF</sequence>
<accession>A0AAD5RGU2</accession>
<dbReference type="AlphaFoldDB" id="A0AAD5RGU2"/>
<evidence type="ECO:0000313" key="3">
    <source>
        <dbReference type="EMBL" id="KAJ2893729.1"/>
    </source>
</evidence>
<feature type="compositionally biased region" description="Basic residues" evidence="1">
    <location>
        <begin position="190"/>
        <end position="203"/>
    </location>
</feature>
<keyword evidence="4" id="KW-1185">Reference proteome</keyword>
<dbReference type="Pfam" id="PF24738">
    <property type="entry name" value="DUF7689"/>
    <property type="match status" value="1"/>
</dbReference>
<evidence type="ECO:0000256" key="1">
    <source>
        <dbReference type="SAM" id="MobiDB-lite"/>
    </source>
</evidence>
<dbReference type="EMBL" id="JAKWBI020000573">
    <property type="protein sequence ID" value="KAJ2893729.1"/>
    <property type="molecule type" value="Genomic_DNA"/>
</dbReference>
<proteinExistence type="predicted"/>
<feature type="domain" description="DUF7689" evidence="2">
    <location>
        <begin position="33"/>
        <end position="123"/>
    </location>
</feature>
<comment type="caution">
    <text evidence="3">The sequence shown here is derived from an EMBL/GenBank/DDBJ whole genome shotgun (WGS) entry which is preliminary data.</text>
</comment>
<name>A0AAD5RGU2_9PEZI</name>
<gene>
    <name evidence="3" type="ORF">MKZ38_008299</name>
</gene>
<feature type="region of interest" description="Disordered" evidence="1">
    <location>
        <begin position="183"/>
        <end position="238"/>
    </location>
</feature>
<reference evidence="3" key="1">
    <citation type="submission" date="2022-07" db="EMBL/GenBank/DDBJ databases">
        <title>Draft genome sequence of Zalerion maritima ATCC 34329, a (micro)plastics degrading marine fungus.</title>
        <authorList>
            <person name="Paco A."/>
            <person name="Goncalves M.F.M."/>
            <person name="Rocha-Santos T.A.P."/>
            <person name="Alves A."/>
        </authorList>
    </citation>
    <scope>NUCLEOTIDE SEQUENCE</scope>
    <source>
        <strain evidence="3">ATCC 34329</strain>
    </source>
</reference>
<dbReference type="Proteomes" id="UP001201980">
    <property type="component" value="Unassembled WGS sequence"/>
</dbReference>